<dbReference type="KEGG" id="aant:HUK68_01985"/>
<dbReference type="PANTHER" id="PTHR30399:SF1">
    <property type="entry name" value="UTP PYROPHOSPHATASE"/>
    <property type="match status" value="1"/>
</dbReference>
<sequence length="312" mass="34521">MAGVLQRAWDWLAPPAVPLVDGQLVKRRRGAPPAVAASAPPAAPAAPAALLLEPPPMLRAAPPAFQHPQANQHVQLAGVAVGYRLERSRRRSIGMTVRPEGLQVRAPLATSLAAVERVLQGKADWIVRKLAEQQERGRQLHSARLQWTAQAELPYLGATLVLALGVPLPGRAAAQFQSEGVLQLALAADAPAEQIRRRVHAWWLQAARQHFTARLDHFAPQLGVQWRSLGLSSARTRWGSARSDGAIRLNWRLLHYAPEIIDYVVVHELSHLRHMDHSPRFWATVGSVLPDYRALRQRLRDQPAPAWAQDEL</sequence>
<dbReference type="PANTHER" id="PTHR30399">
    <property type="entry name" value="UNCHARACTERIZED PROTEIN YGJP"/>
    <property type="match status" value="1"/>
</dbReference>
<evidence type="ECO:0000313" key="3">
    <source>
        <dbReference type="Proteomes" id="UP000509579"/>
    </source>
</evidence>
<dbReference type="Proteomes" id="UP000509579">
    <property type="component" value="Chromosome"/>
</dbReference>
<dbReference type="InterPro" id="IPR053136">
    <property type="entry name" value="UTP_pyrophosphatase-like"/>
</dbReference>
<accession>A0A6N1X205</accession>
<dbReference type="RefSeq" id="WP_175502695.1">
    <property type="nucleotide sequence ID" value="NZ_CP054840.1"/>
</dbReference>
<dbReference type="CDD" id="cd07344">
    <property type="entry name" value="M48_yhfN_like"/>
    <property type="match status" value="1"/>
</dbReference>
<organism evidence="2 3">
    <name type="scientific">Comamonas antarctica</name>
    <dbReference type="NCBI Taxonomy" id="2743470"/>
    <lineage>
        <taxon>Bacteria</taxon>
        <taxon>Pseudomonadati</taxon>
        <taxon>Pseudomonadota</taxon>
        <taxon>Betaproteobacteria</taxon>
        <taxon>Burkholderiales</taxon>
        <taxon>Comamonadaceae</taxon>
        <taxon>Comamonas</taxon>
    </lineage>
</organism>
<dbReference type="AlphaFoldDB" id="A0A6N1X205"/>
<evidence type="ECO:0000313" key="2">
    <source>
        <dbReference type="EMBL" id="QKV51765.1"/>
    </source>
</evidence>
<name>A0A6N1X205_9BURK</name>
<feature type="domain" description="YgjP-like metallopeptidase" evidence="1">
    <location>
        <begin position="91"/>
        <end position="301"/>
    </location>
</feature>
<dbReference type="InterPro" id="IPR002725">
    <property type="entry name" value="YgjP-like_metallopeptidase"/>
</dbReference>
<dbReference type="Pfam" id="PF01863">
    <property type="entry name" value="YgjP-like"/>
    <property type="match status" value="1"/>
</dbReference>
<dbReference type="Gene3D" id="3.30.2010.10">
    <property type="entry name" value="Metalloproteases ('zincins'), catalytic domain"/>
    <property type="match status" value="1"/>
</dbReference>
<protein>
    <submittedName>
        <fullName evidence="2">M48 family metallopeptidase</fullName>
    </submittedName>
</protein>
<evidence type="ECO:0000259" key="1">
    <source>
        <dbReference type="Pfam" id="PF01863"/>
    </source>
</evidence>
<keyword evidence="3" id="KW-1185">Reference proteome</keyword>
<proteinExistence type="predicted"/>
<gene>
    <name evidence="2" type="ORF">HUK68_01985</name>
</gene>
<dbReference type="EMBL" id="CP054840">
    <property type="protein sequence ID" value="QKV51765.1"/>
    <property type="molecule type" value="Genomic_DNA"/>
</dbReference>
<reference evidence="2 3" key="1">
    <citation type="submission" date="2020-06" db="EMBL/GenBank/DDBJ databases">
        <title>Acidovorax antarctica sp. nov., isolated from Corinth ice sheet soil, Antarctic Fields Peninsula.</title>
        <authorList>
            <person name="Xu Q."/>
            <person name="Peng F."/>
        </authorList>
    </citation>
    <scope>NUCLEOTIDE SEQUENCE [LARGE SCALE GENOMIC DNA]</scope>
    <source>
        <strain evidence="2 3">16-35-5</strain>
    </source>
</reference>